<name>A0A0N8PNV5_9BACL</name>
<gene>
    <name evidence="2" type="ORF">AN477_16435</name>
</gene>
<evidence type="ECO:0000313" key="3">
    <source>
        <dbReference type="Proteomes" id="UP000050482"/>
    </source>
</evidence>
<feature type="transmembrane region" description="Helical" evidence="1">
    <location>
        <begin position="7"/>
        <end position="27"/>
    </location>
</feature>
<reference evidence="2 3" key="1">
    <citation type="submission" date="2015-09" db="EMBL/GenBank/DDBJ databases">
        <title>Draft genome sequence of Alicyclobacillus ferrooxydans DSM 22381.</title>
        <authorList>
            <person name="Hemp J."/>
        </authorList>
    </citation>
    <scope>NUCLEOTIDE SEQUENCE [LARGE SCALE GENOMIC DNA]</scope>
    <source>
        <strain evidence="2 3">TC-34</strain>
    </source>
</reference>
<accession>A0A0N8PNV5</accession>
<keyword evidence="3" id="KW-1185">Reference proteome</keyword>
<protein>
    <submittedName>
        <fullName evidence="2">Uncharacterized protein</fullName>
    </submittedName>
</protein>
<evidence type="ECO:0000256" key="1">
    <source>
        <dbReference type="SAM" id="Phobius"/>
    </source>
</evidence>
<proteinExistence type="predicted"/>
<keyword evidence="1" id="KW-0812">Transmembrane</keyword>
<dbReference type="OrthoDB" id="2374217at2"/>
<dbReference type="EMBL" id="LJCO01000072">
    <property type="protein sequence ID" value="KPV42581.1"/>
    <property type="molecule type" value="Genomic_DNA"/>
</dbReference>
<evidence type="ECO:0000313" key="2">
    <source>
        <dbReference type="EMBL" id="KPV42581.1"/>
    </source>
</evidence>
<dbReference type="AlphaFoldDB" id="A0A0N8PNV5"/>
<keyword evidence="1" id="KW-1133">Transmembrane helix</keyword>
<dbReference type="Proteomes" id="UP000050482">
    <property type="component" value="Unassembled WGS sequence"/>
</dbReference>
<keyword evidence="1" id="KW-0472">Membrane</keyword>
<organism evidence="2 3">
    <name type="scientific">Alicyclobacillus ferrooxydans</name>
    <dbReference type="NCBI Taxonomy" id="471514"/>
    <lineage>
        <taxon>Bacteria</taxon>
        <taxon>Bacillati</taxon>
        <taxon>Bacillota</taxon>
        <taxon>Bacilli</taxon>
        <taxon>Bacillales</taxon>
        <taxon>Alicyclobacillaceae</taxon>
        <taxon>Alicyclobacillus</taxon>
    </lineage>
</organism>
<dbReference type="PATRIC" id="fig|471514.4.peg.1139"/>
<sequence length="197" mass="22057">MSRGGRLSVELFIGVLVIAGLLVVYGYHPVKPAIPHDYILPHDNFDSQTMKAIREHLNQYNVSGTPQDHEVFMVTGGLGIANPRITEWDSGGNMDFMGNQAGDPIYSFQFTSQSPATWKTGSELKPVPWVLKHTKSGMPFYEWDMPKYLIAQFYFKKDNTYVILKVDYAFNKPKPAFPTGLPGHLVPIGNPVVKQGK</sequence>
<comment type="caution">
    <text evidence="2">The sequence shown here is derived from an EMBL/GenBank/DDBJ whole genome shotgun (WGS) entry which is preliminary data.</text>
</comment>
<dbReference type="RefSeq" id="WP_054970263.1">
    <property type="nucleotide sequence ID" value="NZ_LJCO01000072.1"/>
</dbReference>